<keyword evidence="1 2" id="KW-0193">Cuticle</keyword>
<dbReference type="AlphaFoldDB" id="A0AAV6VTL1"/>
<evidence type="ECO:0000256" key="3">
    <source>
        <dbReference type="SAM" id="SignalP"/>
    </source>
</evidence>
<dbReference type="EMBL" id="JAFNEN010000020">
    <property type="protein sequence ID" value="KAG8200047.1"/>
    <property type="molecule type" value="Genomic_DNA"/>
</dbReference>
<proteinExistence type="predicted"/>
<organism evidence="4 5">
    <name type="scientific">Oedothorax gibbosus</name>
    <dbReference type="NCBI Taxonomy" id="931172"/>
    <lineage>
        <taxon>Eukaryota</taxon>
        <taxon>Metazoa</taxon>
        <taxon>Ecdysozoa</taxon>
        <taxon>Arthropoda</taxon>
        <taxon>Chelicerata</taxon>
        <taxon>Arachnida</taxon>
        <taxon>Araneae</taxon>
        <taxon>Araneomorphae</taxon>
        <taxon>Entelegynae</taxon>
        <taxon>Araneoidea</taxon>
        <taxon>Linyphiidae</taxon>
        <taxon>Erigoninae</taxon>
        <taxon>Oedothorax</taxon>
    </lineage>
</organism>
<evidence type="ECO:0000256" key="2">
    <source>
        <dbReference type="PROSITE-ProRule" id="PRU00497"/>
    </source>
</evidence>
<dbReference type="Pfam" id="PF00379">
    <property type="entry name" value="Chitin_bind_4"/>
    <property type="match status" value="1"/>
</dbReference>
<feature type="signal peptide" evidence="3">
    <location>
        <begin position="1"/>
        <end position="19"/>
    </location>
</feature>
<dbReference type="GO" id="GO:0008010">
    <property type="term" value="F:structural constituent of chitin-based larval cuticle"/>
    <property type="evidence" value="ECO:0007669"/>
    <property type="project" value="TreeGrafter"/>
</dbReference>
<dbReference type="InterPro" id="IPR050468">
    <property type="entry name" value="Cuticle_Struct_Prot"/>
</dbReference>
<dbReference type="PANTHER" id="PTHR10380">
    <property type="entry name" value="CUTICLE PROTEIN"/>
    <property type="match status" value="1"/>
</dbReference>
<feature type="chain" id="PRO_5043406302" description="Cuticle protein" evidence="3">
    <location>
        <begin position="20"/>
        <end position="256"/>
    </location>
</feature>
<dbReference type="Proteomes" id="UP000827092">
    <property type="component" value="Unassembled WGS sequence"/>
</dbReference>
<evidence type="ECO:0000313" key="5">
    <source>
        <dbReference type="Proteomes" id="UP000827092"/>
    </source>
</evidence>
<evidence type="ECO:0000256" key="1">
    <source>
        <dbReference type="ARBA" id="ARBA00022460"/>
    </source>
</evidence>
<dbReference type="PANTHER" id="PTHR10380:SF173">
    <property type="entry name" value="CUTICULAR PROTEIN 47EF, ISOFORM C-RELATED"/>
    <property type="match status" value="1"/>
</dbReference>
<dbReference type="GO" id="GO:0062129">
    <property type="term" value="C:chitin-based extracellular matrix"/>
    <property type="evidence" value="ECO:0007669"/>
    <property type="project" value="TreeGrafter"/>
</dbReference>
<sequence length="256" mass="26391">MVSKVTILAVIACVGYVCGSPILEAIHHPQPYKFGYSVKDHHGEQHREEASDGAGAVVGNYGFTDDRGIARQVNYVADHAGFRAQVKTNEPGTANQDPAAVHMVSSEPYLHGAAVPYVPEHVSPVVLAEPVLANVHGHGLGHHGAALVAHDNVHGHAGVYGLEHGVAPVYAHGAVPAYAHGAALGHHGQVLGLGHGAVYGLGHHGQVYGLNHAVHHGHHEGALAYSGLLGGGVVNYGAPLVGGAINGFDSRFANVL</sequence>
<gene>
    <name evidence="4" type="ORF">JTE90_001905</name>
</gene>
<evidence type="ECO:0000313" key="4">
    <source>
        <dbReference type="EMBL" id="KAG8200047.1"/>
    </source>
</evidence>
<dbReference type="PROSITE" id="PS51155">
    <property type="entry name" value="CHIT_BIND_RR_2"/>
    <property type="match status" value="1"/>
</dbReference>
<dbReference type="InterPro" id="IPR000618">
    <property type="entry name" value="Insect_cuticle"/>
</dbReference>
<comment type="caution">
    <text evidence="4">The sequence shown here is derived from an EMBL/GenBank/DDBJ whole genome shotgun (WGS) entry which is preliminary data.</text>
</comment>
<evidence type="ECO:0008006" key="6">
    <source>
        <dbReference type="Google" id="ProtNLM"/>
    </source>
</evidence>
<protein>
    <recommendedName>
        <fullName evidence="6">Cuticle protein</fullName>
    </recommendedName>
</protein>
<keyword evidence="3" id="KW-0732">Signal</keyword>
<keyword evidence="5" id="KW-1185">Reference proteome</keyword>
<name>A0AAV6VTL1_9ARAC</name>
<accession>A0AAV6VTL1</accession>
<reference evidence="4 5" key="1">
    <citation type="journal article" date="2022" name="Nat. Ecol. Evol.">
        <title>A masculinizing supergene underlies an exaggerated male reproductive morph in a spider.</title>
        <authorList>
            <person name="Hendrickx F."/>
            <person name="De Corte Z."/>
            <person name="Sonet G."/>
            <person name="Van Belleghem S.M."/>
            <person name="Kostlbacher S."/>
            <person name="Vangestel C."/>
        </authorList>
    </citation>
    <scope>NUCLEOTIDE SEQUENCE [LARGE SCALE GENOMIC DNA]</scope>
    <source>
        <strain evidence="4">W744_W776</strain>
    </source>
</reference>